<evidence type="ECO:0000313" key="2">
    <source>
        <dbReference type="Proteomes" id="UP000603904"/>
    </source>
</evidence>
<gene>
    <name evidence="1" type="ORF">Mco01_74220</name>
</gene>
<sequence>MTDPMGYDHLMRHAGAIWCDEHGRWECSKKSKRTEQRCHAFAIRGTAACVNHSGVPTSVAKARGEAATAWSALSGQSVISHTEAVLGMLQMSWLRAHLYAGLLERQFADAQADEEVGAGGGGLGGDPELGHGRGLIGPTRGAVKDIGIYVTGEAARALTVLEGQERDRVVRFAKTAHDMGIAEQQVRLAEQQGVMLAEVIRRTADALLLAVLQLVEETAGRHGAEPLAAVLDTTVRAAWPGWLSAIVPQQIAAVTMGSES</sequence>
<keyword evidence="2" id="KW-1185">Reference proteome</keyword>
<name>A0ABQ4GBL1_9ACTN</name>
<reference evidence="1 2" key="1">
    <citation type="submission" date="2021-01" db="EMBL/GenBank/DDBJ databases">
        <title>Whole genome shotgun sequence of Microbispora corallina NBRC 16416.</title>
        <authorList>
            <person name="Komaki H."/>
            <person name="Tamura T."/>
        </authorList>
    </citation>
    <scope>NUCLEOTIDE SEQUENCE [LARGE SCALE GENOMIC DNA]</scope>
    <source>
        <strain evidence="1 2">NBRC 16416</strain>
    </source>
</reference>
<dbReference type="Proteomes" id="UP000603904">
    <property type="component" value="Unassembled WGS sequence"/>
</dbReference>
<comment type="caution">
    <text evidence="1">The sequence shown here is derived from an EMBL/GenBank/DDBJ whole genome shotgun (WGS) entry which is preliminary data.</text>
</comment>
<proteinExistence type="predicted"/>
<protein>
    <submittedName>
        <fullName evidence="1">Uncharacterized protein</fullName>
    </submittedName>
</protein>
<evidence type="ECO:0000313" key="1">
    <source>
        <dbReference type="EMBL" id="GIH44422.1"/>
    </source>
</evidence>
<organism evidence="1 2">
    <name type="scientific">Microbispora corallina</name>
    <dbReference type="NCBI Taxonomy" id="83302"/>
    <lineage>
        <taxon>Bacteria</taxon>
        <taxon>Bacillati</taxon>
        <taxon>Actinomycetota</taxon>
        <taxon>Actinomycetes</taxon>
        <taxon>Streptosporangiales</taxon>
        <taxon>Streptosporangiaceae</taxon>
        <taxon>Microbispora</taxon>
    </lineage>
</organism>
<dbReference type="RefSeq" id="WP_204061419.1">
    <property type="nucleotide sequence ID" value="NZ_BAAAGP010000030.1"/>
</dbReference>
<dbReference type="EMBL" id="BOOC01000059">
    <property type="protein sequence ID" value="GIH44422.1"/>
    <property type="molecule type" value="Genomic_DNA"/>
</dbReference>
<accession>A0ABQ4GBL1</accession>